<proteinExistence type="predicted"/>
<organism evidence="1 2">
    <name type="scientific">Actinokineospora diospyrosa</name>
    <dbReference type="NCBI Taxonomy" id="103728"/>
    <lineage>
        <taxon>Bacteria</taxon>
        <taxon>Bacillati</taxon>
        <taxon>Actinomycetota</taxon>
        <taxon>Actinomycetes</taxon>
        <taxon>Pseudonocardiales</taxon>
        <taxon>Pseudonocardiaceae</taxon>
        <taxon>Actinokineospora</taxon>
    </lineage>
</organism>
<gene>
    <name evidence="1" type="ORF">LV75_003918</name>
</gene>
<dbReference type="Proteomes" id="UP001205185">
    <property type="component" value="Unassembled WGS sequence"/>
</dbReference>
<sequence>MSGIIIGNVTVHTLSGAHAELVAIRPTPTASEAEWRSYYRRSATVYRNLVDVDTGHKFELMYWFEREAEKANRPDTEVPKDQVDVFPYNKRILRLRTLSSLLRDVQSCSPGVGATISERSRYFVVCARLSEVVAELDRRNHHLARAYASGFREAVKKLESGATMASAQSE</sequence>
<name>A0ABT1IFI2_9PSEU</name>
<evidence type="ECO:0000313" key="2">
    <source>
        <dbReference type="Proteomes" id="UP001205185"/>
    </source>
</evidence>
<protein>
    <submittedName>
        <fullName evidence="1">Uncharacterized protein</fullName>
    </submittedName>
</protein>
<keyword evidence="2" id="KW-1185">Reference proteome</keyword>
<accession>A0ABT1IFI2</accession>
<dbReference type="RefSeq" id="WP_253888349.1">
    <property type="nucleotide sequence ID" value="NZ_BAAAVB010000005.1"/>
</dbReference>
<evidence type="ECO:0000313" key="1">
    <source>
        <dbReference type="EMBL" id="MCP2271404.1"/>
    </source>
</evidence>
<dbReference type="EMBL" id="JAMTCO010000009">
    <property type="protein sequence ID" value="MCP2271404.1"/>
    <property type="molecule type" value="Genomic_DNA"/>
</dbReference>
<dbReference type="NCBIfam" id="NF041510">
    <property type="entry name" value="AMED_5909_fam"/>
    <property type="match status" value="1"/>
</dbReference>
<dbReference type="InterPro" id="IPR048152">
    <property type="entry name" value="AMED_5909-like"/>
</dbReference>
<reference evidence="1 2" key="1">
    <citation type="submission" date="2022-06" db="EMBL/GenBank/DDBJ databases">
        <title>Genomic Encyclopedia of Archaeal and Bacterial Type Strains, Phase II (KMG-II): from individual species to whole genera.</title>
        <authorList>
            <person name="Goeker M."/>
        </authorList>
    </citation>
    <scope>NUCLEOTIDE SEQUENCE [LARGE SCALE GENOMIC DNA]</scope>
    <source>
        <strain evidence="1 2">DSM 44255</strain>
    </source>
</reference>
<comment type="caution">
    <text evidence="1">The sequence shown here is derived from an EMBL/GenBank/DDBJ whole genome shotgun (WGS) entry which is preliminary data.</text>
</comment>